<keyword evidence="1" id="KW-1133">Transmembrane helix</keyword>
<evidence type="ECO:0000313" key="2">
    <source>
        <dbReference type="EMBL" id="EID79845.1"/>
    </source>
</evidence>
<accession>I0WTX9</accession>
<sequence>MFGSEVQVTGETADRMRFDGQVPIPSTRDNTMVAVTAAFGIWALAAGPAVLPTALAHTLFKRNRLRRWAHEWKQLDKPPR</sequence>
<protein>
    <submittedName>
        <fullName evidence="2">Uncharacterized protein</fullName>
    </submittedName>
</protein>
<organism evidence="2 3">
    <name type="scientific">Rhodococcus opacus RKJ300 = JCM 13270</name>
    <dbReference type="NCBI Taxonomy" id="1165867"/>
    <lineage>
        <taxon>Bacteria</taxon>
        <taxon>Bacillati</taxon>
        <taxon>Actinomycetota</taxon>
        <taxon>Actinomycetes</taxon>
        <taxon>Mycobacteriales</taxon>
        <taxon>Nocardiaceae</taxon>
        <taxon>Rhodococcus</taxon>
    </lineage>
</organism>
<feature type="transmembrane region" description="Helical" evidence="1">
    <location>
        <begin position="32"/>
        <end position="60"/>
    </location>
</feature>
<name>I0WTX9_RHOOP</name>
<dbReference type="EMBL" id="AJJH01000050">
    <property type="protein sequence ID" value="EID79845.1"/>
    <property type="molecule type" value="Genomic_DNA"/>
</dbReference>
<dbReference type="RefSeq" id="WP_007297271.1">
    <property type="nucleotide sequence ID" value="NZ_AJJH01000050.1"/>
</dbReference>
<dbReference type="Proteomes" id="UP000006447">
    <property type="component" value="Unassembled WGS sequence"/>
</dbReference>
<gene>
    <name evidence="2" type="ORF">W59_11301</name>
</gene>
<dbReference type="AlphaFoldDB" id="I0WTX9"/>
<keyword evidence="1" id="KW-0812">Transmembrane</keyword>
<keyword evidence="1" id="KW-0472">Membrane</keyword>
<evidence type="ECO:0000256" key="1">
    <source>
        <dbReference type="SAM" id="Phobius"/>
    </source>
</evidence>
<evidence type="ECO:0000313" key="3">
    <source>
        <dbReference type="Proteomes" id="UP000006447"/>
    </source>
</evidence>
<proteinExistence type="predicted"/>
<reference evidence="2 3" key="1">
    <citation type="journal article" date="2012" name="J. Bacteriol.">
        <title>Draft genome sequence of the nitrophenol-degrading actinomycete Rhodococcus imtechensis RKJ300.</title>
        <authorList>
            <person name="Vikram S."/>
            <person name="Kumar S."/>
            <person name="Subramanian S."/>
            <person name="Raghava G.P."/>
        </authorList>
    </citation>
    <scope>NUCLEOTIDE SEQUENCE [LARGE SCALE GENOMIC DNA]</scope>
    <source>
        <strain evidence="2 3">RKJ300</strain>
    </source>
</reference>
<dbReference type="PATRIC" id="fig|1165867.3.peg.2303"/>
<comment type="caution">
    <text evidence="2">The sequence shown here is derived from an EMBL/GenBank/DDBJ whole genome shotgun (WGS) entry which is preliminary data.</text>
</comment>